<reference evidence="10" key="1">
    <citation type="journal article" date="2016" name="PLoS ONE">
        <title>A Deep Insight into the Sialome of Male and Female Aedes aegypti Mosquitoes.</title>
        <authorList>
            <person name="Ribeiro J.M."/>
            <person name="Martin-Martin I."/>
            <person name="Arca B."/>
            <person name="Calvo E."/>
        </authorList>
    </citation>
    <scope>NUCLEOTIDE SEQUENCE</scope>
    <source>
        <strain evidence="10">Liverpool</strain>
        <tissue evidence="10">Salivary glands</tissue>
    </source>
</reference>
<dbReference type="Gene3D" id="1.20.1110.10">
    <property type="entry name" value="Calcium-transporting ATPase, transmembrane domain"/>
    <property type="match status" value="1"/>
</dbReference>
<sequence>MSETEEAKALCSRSSMSSVSTCQGYLSDLYCLSILVTSTIQLTVAAVISEGLPAVIATCLTLGTRRMTKKNAIVRSRQSVETLSWSSIRTVLLRFLENFSSIVAAVEEGRAIYNNMKQFIRYLISSNIGEVVSIFLTAALGLPEALIPVQLLWVNLVTDGLPAT</sequence>
<dbReference type="GO" id="GO:0005388">
    <property type="term" value="F:P-type calcium transporter activity"/>
    <property type="evidence" value="ECO:0007669"/>
    <property type="project" value="UniProtKB-EC"/>
</dbReference>
<feature type="transmembrane region" description="Helical" evidence="9">
    <location>
        <begin position="119"/>
        <end position="142"/>
    </location>
</feature>
<keyword evidence="7 9" id="KW-1133">Transmembrane helix</keyword>
<feature type="non-terminal residue" evidence="10">
    <location>
        <position position="164"/>
    </location>
</feature>
<comment type="subcellular location">
    <subcellularLocation>
        <location evidence="1">Membrane</location>
        <topology evidence="1">Multi-pass membrane protein</topology>
    </subcellularLocation>
</comment>
<evidence type="ECO:0000256" key="2">
    <source>
        <dbReference type="ARBA" id="ARBA00022692"/>
    </source>
</evidence>
<feature type="transmembrane region" description="Helical" evidence="9">
    <location>
        <begin position="42"/>
        <end position="63"/>
    </location>
</feature>
<dbReference type="FunFam" id="1.20.1110.10:FF:000065">
    <property type="entry name" value="Sarcoplasmic/endoplasmic reticulum calcium ATPase 1"/>
    <property type="match status" value="1"/>
</dbReference>
<keyword evidence="4" id="KW-0067">ATP-binding</keyword>
<organism evidence="10">
    <name type="scientific">Aedes aegypti</name>
    <name type="common">Yellowfever mosquito</name>
    <name type="synonym">Culex aegypti</name>
    <dbReference type="NCBI Taxonomy" id="7159"/>
    <lineage>
        <taxon>Eukaryota</taxon>
        <taxon>Metazoa</taxon>
        <taxon>Ecdysozoa</taxon>
        <taxon>Arthropoda</taxon>
        <taxon>Hexapoda</taxon>
        <taxon>Insecta</taxon>
        <taxon>Pterygota</taxon>
        <taxon>Neoptera</taxon>
        <taxon>Endopterygota</taxon>
        <taxon>Diptera</taxon>
        <taxon>Nematocera</taxon>
        <taxon>Culicoidea</taxon>
        <taxon>Culicidae</taxon>
        <taxon>Culicinae</taxon>
        <taxon>Aedini</taxon>
        <taxon>Aedes</taxon>
        <taxon>Stegomyia</taxon>
    </lineage>
</organism>
<dbReference type="GO" id="GO:0016020">
    <property type="term" value="C:membrane"/>
    <property type="evidence" value="ECO:0007669"/>
    <property type="project" value="UniProtKB-SubCell"/>
</dbReference>
<dbReference type="SUPFAM" id="SSF81665">
    <property type="entry name" value="Calcium ATPase, transmembrane domain M"/>
    <property type="match status" value="1"/>
</dbReference>
<keyword evidence="8 9" id="KW-0472">Membrane</keyword>
<proteinExistence type="evidence at transcript level"/>
<keyword evidence="3" id="KW-0547">Nucleotide-binding</keyword>
<dbReference type="GO" id="GO:0005524">
    <property type="term" value="F:ATP binding"/>
    <property type="evidence" value="ECO:0007669"/>
    <property type="project" value="UniProtKB-KW"/>
</dbReference>
<keyword evidence="5" id="KW-0460">Magnesium</keyword>
<dbReference type="AlphaFoldDB" id="A0A0P6IVQ2"/>
<keyword evidence="6" id="KW-1278">Translocase</keyword>
<evidence type="ECO:0000256" key="4">
    <source>
        <dbReference type="ARBA" id="ARBA00022840"/>
    </source>
</evidence>
<evidence type="ECO:0000313" key="10">
    <source>
        <dbReference type="EMBL" id="JAN95075.1"/>
    </source>
</evidence>
<evidence type="ECO:0000256" key="6">
    <source>
        <dbReference type="ARBA" id="ARBA00022967"/>
    </source>
</evidence>
<dbReference type="PANTHER" id="PTHR42861">
    <property type="entry name" value="CALCIUM-TRANSPORTING ATPASE"/>
    <property type="match status" value="1"/>
</dbReference>
<evidence type="ECO:0000256" key="7">
    <source>
        <dbReference type="ARBA" id="ARBA00022989"/>
    </source>
</evidence>
<keyword evidence="2 9" id="KW-0812">Transmembrane</keyword>
<evidence type="ECO:0000256" key="5">
    <source>
        <dbReference type="ARBA" id="ARBA00022842"/>
    </source>
</evidence>
<dbReference type="InterPro" id="IPR023298">
    <property type="entry name" value="ATPase_P-typ_TM_dom_sf"/>
</dbReference>
<evidence type="ECO:0000256" key="1">
    <source>
        <dbReference type="ARBA" id="ARBA00004141"/>
    </source>
</evidence>
<evidence type="ECO:0000256" key="8">
    <source>
        <dbReference type="ARBA" id="ARBA00023136"/>
    </source>
</evidence>
<evidence type="ECO:0000256" key="3">
    <source>
        <dbReference type="ARBA" id="ARBA00022741"/>
    </source>
</evidence>
<accession>A0A0P6IVQ2</accession>
<protein>
    <submittedName>
        <fullName evidence="10">Putative sarco/endoplasmic reticulum calcium-translocating P-type atpase</fullName>
    </submittedName>
</protein>
<evidence type="ECO:0000256" key="9">
    <source>
        <dbReference type="SAM" id="Phobius"/>
    </source>
</evidence>
<dbReference type="EMBL" id="GDUN01000844">
    <property type="protein sequence ID" value="JAN95075.1"/>
    <property type="molecule type" value="mRNA"/>
</dbReference>
<name>A0A0P6IVQ2_AEDAE</name>